<dbReference type="AlphaFoldDB" id="V6KVT7"/>
<proteinExistence type="predicted"/>
<organism evidence="1 2">
    <name type="scientific">Streptomyces roseochromogenus subsp. oscitans DS 12.976</name>
    <dbReference type="NCBI Taxonomy" id="1352936"/>
    <lineage>
        <taxon>Bacteria</taxon>
        <taxon>Bacillati</taxon>
        <taxon>Actinomycetota</taxon>
        <taxon>Actinomycetes</taxon>
        <taxon>Kitasatosporales</taxon>
        <taxon>Streptomycetaceae</taxon>
        <taxon>Streptomyces</taxon>
    </lineage>
</organism>
<name>V6KVT7_STRRC</name>
<accession>V6KVT7</accession>
<comment type="caution">
    <text evidence="1">The sequence shown here is derived from an EMBL/GenBank/DDBJ whole genome shotgun (WGS) entry which is preliminary data.</text>
</comment>
<sequence length="61" mass="6912">MAGAATPVWWAWSQHAARLREIEHRARDARFAPLATPRFRRPDEPVNWLTSLDAAEAGSRS</sequence>
<gene>
    <name evidence="1" type="ORF">M878_02845</name>
</gene>
<evidence type="ECO:0000313" key="1">
    <source>
        <dbReference type="EMBL" id="EST36265.1"/>
    </source>
</evidence>
<dbReference type="HOGENOM" id="CLU_2920932_0_0_11"/>
<dbReference type="PATRIC" id="fig|1352936.5.peg.627"/>
<evidence type="ECO:0000313" key="2">
    <source>
        <dbReference type="Proteomes" id="UP000017984"/>
    </source>
</evidence>
<keyword evidence="2" id="KW-1185">Reference proteome</keyword>
<protein>
    <submittedName>
        <fullName evidence="1">Uncharacterized protein</fullName>
    </submittedName>
</protein>
<dbReference type="RefSeq" id="WP_023544594.1">
    <property type="nucleotide sequence ID" value="NZ_CM002285.1"/>
</dbReference>
<dbReference type="OrthoDB" id="3199600at2"/>
<reference evidence="1 2" key="1">
    <citation type="journal article" date="2014" name="Genome Announc.">
        <title>Draft Genome Sequence of Streptomyces roseochromogenes subsp. oscitans DS 12.976, Producer of the Aminocoumarin Antibiotic Clorobiocin.</title>
        <authorList>
            <person name="Ruckert C."/>
            <person name="Kalinowski J."/>
            <person name="Heide L."/>
            <person name="Apel A.K."/>
        </authorList>
    </citation>
    <scope>NUCLEOTIDE SEQUENCE [LARGE SCALE GENOMIC DNA]</scope>
    <source>
        <strain evidence="1 2">DS 12.976</strain>
    </source>
</reference>
<dbReference type="Proteomes" id="UP000017984">
    <property type="component" value="Chromosome"/>
</dbReference>
<dbReference type="EMBL" id="AWQX01000018">
    <property type="protein sequence ID" value="EST36265.1"/>
    <property type="molecule type" value="Genomic_DNA"/>
</dbReference>